<keyword evidence="1" id="KW-0472">Membrane</keyword>
<name>A0A8T0H5H0_CERPU</name>
<dbReference type="PROSITE" id="PS51257">
    <property type="entry name" value="PROKAR_LIPOPROTEIN"/>
    <property type="match status" value="1"/>
</dbReference>
<gene>
    <name evidence="3" type="ORF">KC19_8G103600</name>
</gene>
<keyword evidence="1" id="KW-0812">Transmembrane</keyword>
<evidence type="ECO:0000313" key="4">
    <source>
        <dbReference type="Proteomes" id="UP000822688"/>
    </source>
</evidence>
<reference evidence="3" key="1">
    <citation type="submission" date="2020-06" db="EMBL/GenBank/DDBJ databases">
        <title>WGS assembly of Ceratodon purpureus strain R40.</title>
        <authorList>
            <person name="Carey S.B."/>
            <person name="Jenkins J."/>
            <person name="Shu S."/>
            <person name="Lovell J.T."/>
            <person name="Sreedasyam A."/>
            <person name="Maumus F."/>
            <person name="Tiley G.P."/>
            <person name="Fernandez-Pozo N."/>
            <person name="Barry K."/>
            <person name="Chen C."/>
            <person name="Wang M."/>
            <person name="Lipzen A."/>
            <person name="Daum C."/>
            <person name="Saski C.A."/>
            <person name="Payton A.C."/>
            <person name="Mcbreen J.C."/>
            <person name="Conrad R.E."/>
            <person name="Kollar L.M."/>
            <person name="Olsson S."/>
            <person name="Huttunen S."/>
            <person name="Landis J.B."/>
            <person name="Wickett N.J."/>
            <person name="Johnson M.G."/>
            <person name="Rensing S.A."/>
            <person name="Grimwood J."/>
            <person name="Schmutz J."/>
            <person name="Mcdaniel S.F."/>
        </authorList>
    </citation>
    <scope>NUCLEOTIDE SEQUENCE</scope>
    <source>
        <strain evidence="3">R40</strain>
    </source>
</reference>
<evidence type="ECO:0000313" key="3">
    <source>
        <dbReference type="EMBL" id="KAG0564352.1"/>
    </source>
</evidence>
<dbReference type="Proteomes" id="UP000822688">
    <property type="component" value="Chromosome 8"/>
</dbReference>
<evidence type="ECO:0000256" key="1">
    <source>
        <dbReference type="SAM" id="Phobius"/>
    </source>
</evidence>
<dbReference type="EMBL" id="CM026429">
    <property type="protein sequence ID" value="KAG0564352.1"/>
    <property type="molecule type" value="Genomic_DNA"/>
</dbReference>
<evidence type="ECO:0000256" key="2">
    <source>
        <dbReference type="SAM" id="SignalP"/>
    </source>
</evidence>
<keyword evidence="1" id="KW-1133">Transmembrane helix</keyword>
<accession>A0A8T0H5H0</accession>
<keyword evidence="2" id="KW-0732">Signal</keyword>
<sequence>MASMMRSVKNFALVAVVVGCSMAVSVSAQAAAPAPAPTSDAASMVPSFVAPVVASLLAFVAARVM</sequence>
<protein>
    <submittedName>
        <fullName evidence="3">Uncharacterized protein</fullName>
    </submittedName>
</protein>
<dbReference type="AlphaFoldDB" id="A0A8T0H5H0"/>
<feature type="transmembrane region" description="Helical" evidence="1">
    <location>
        <begin position="44"/>
        <end position="62"/>
    </location>
</feature>
<comment type="caution">
    <text evidence="3">The sequence shown here is derived from an EMBL/GenBank/DDBJ whole genome shotgun (WGS) entry which is preliminary data.</text>
</comment>
<organism evidence="3 4">
    <name type="scientific">Ceratodon purpureus</name>
    <name type="common">Fire moss</name>
    <name type="synonym">Dicranum purpureum</name>
    <dbReference type="NCBI Taxonomy" id="3225"/>
    <lineage>
        <taxon>Eukaryota</taxon>
        <taxon>Viridiplantae</taxon>
        <taxon>Streptophyta</taxon>
        <taxon>Embryophyta</taxon>
        <taxon>Bryophyta</taxon>
        <taxon>Bryophytina</taxon>
        <taxon>Bryopsida</taxon>
        <taxon>Dicranidae</taxon>
        <taxon>Pseudoditrichales</taxon>
        <taxon>Ditrichaceae</taxon>
        <taxon>Ceratodon</taxon>
    </lineage>
</organism>
<proteinExistence type="predicted"/>
<keyword evidence="4" id="KW-1185">Reference proteome</keyword>
<feature type="signal peptide" evidence="2">
    <location>
        <begin position="1"/>
        <end position="28"/>
    </location>
</feature>
<feature type="chain" id="PRO_5035879606" evidence="2">
    <location>
        <begin position="29"/>
        <end position="65"/>
    </location>
</feature>